<comment type="caution">
    <text evidence="2">The sequence shown here is derived from an EMBL/GenBank/DDBJ whole genome shotgun (WGS) entry which is preliminary data.</text>
</comment>
<keyword evidence="3" id="KW-1185">Reference proteome</keyword>
<dbReference type="GO" id="GO:0003779">
    <property type="term" value="F:actin binding"/>
    <property type="evidence" value="ECO:0007669"/>
    <property type="project" value="InterPro"/>
</dbReference>
<evidence type="ECO:0000313" key="3">
    <source>
        <dbReference type="Proteomes" id="UP000051530"/>
    </source>
</evidence>
<dbReference type="Proteomes" id="UP000051530">
    <property type="component" value="Unassembled WGS sequence"/>
</dbReference>
<protein>
    <submittedName>
        <fullName evidence="2">Putative Actin-binding, cofilin/tropomyosin type protein</fullName>
    </submittedName>
</protein>
<organism evidence="2 3">
    <name type="scientific">Pseudoloma neurophilia</name>
    <dbReference type="NCBI Taxonomy" id="146866"/>
    <lineage>
        <taxon>Eukaryota</taxon>
        <taxon>Fungi</taxon>
        <taxon>Fungi incertae sedis</taxon>
        <taxon>Microsporidia</taxon>
        <taxon>Pseudoloma</taxon>
    </lineage>
</organism>
<evidence type="ECO:0000259" key="1">
    <source>
        <dbReference type="PROSITE" id="PS51263"/>
    </source>
</evidence>
<dbReference type="VEuPathDB" id="MicrosporidiaDB:M153_1640003061"/>
<dbReference type="InterPro" id="IPR029006">
    <property type="entry name" value="ADF-H/Gelsolin-like_dom_sf"/>
</dbReference>
<dbReference type="SUPFAM" id="SSF55753">
    <property type="entry name" value="Actin depolymerizing proteins"/>
    <property type="match status" value="1"/>
</dbReference>
<feature type="domain" description="ADF-H" evidence="1">
    <location>
        <begin position="1"/>
        <end position="155"/>
    </location>
</feature>
<dbReference type="OrthoDB" id="2189548at2759"/>
<dbReference type="Gene3D" id="3.40.20.10">
    <property type="entry name" value="Severin"/>
    <property type="match status" value="1"/>
</dbReference>
<dbReference type="EMBL" id="LGUB01000040">
    <property type="protein sequence ID" value="KRH94690.1"/>
    <property type="molecule type" value="Genomic_DNA"/>
</dbReference>
<gene>
    <name evidence="2" type="ORF">M153_1640003061</name>
</gene>
<dbReference type="InterPro" id="IPR002108">
    <property type="entry name" value="ADF-H"/>
</dbReference>
<dbReference type="PROSITE" id="PS51263">
    <property type="entry name" value="ADF_H"/>
    <property type="match status" value="1"/>
</dbReference>
<sequence length="160" mass="18575">MSNLLKNSSKLEQSLGNVVRRKSSFLIFDVPNIINGDFAKLYESEPIEIDGNARIGIDMPTIENSRKKFNECLEEIAKHDACYILYDFYFENESGDIRNILILICYLDDQKCPINKKFFYSSNVINIKDEVNAAEHITVHSLNELSFEEIQDKCRRIKKN</sequence>
<accession>A0A0R0LZG0</accession>
<reference evidence="2 3" key="1">
    <citation type="submission" date="2015-07" db="EMBL/GenBank/DDBJ databases">
        <title>The genome of Pseudoloma neurophilia, a relevant intracellular parasite of the zebrafish.</title>
        <authorList>
            <person name="Ndikumana S."/>
            <person name="Pelin A."/>
            <person name="Sanders J."/>
            <person name="Corradi N."/>
        </authorList>
    </citation>
    <scope>NUCLEOTIDE SEQUENCE [LARGE SCALE GENOMIC DNA]</scope>
    <source>
        <strain evidence="2 3">MK1</strain>
    </source>
</reference>
<proteinExistence type="predicted"/>
<name>A0A0R0LZG0_9MICR</name>
<dbReference type="AlphaFoldDB" id="A0A0R0LZG0"/>
<dbReference type="Pfam" id="PF00241">
    <property type="entry name" value="Cofilin_ADF"/>
    <property type="match status" value="1"/>
</dbReference>
<evidence type="ECO:0000313" key="2">
    <source>
        <dbReference type="EMBL" id="KRH94690.1"/>
    </source>
</evidence>